<feature type="transmembrane region" description="Helical" evidence="12">
    <location>
        <begin position="112"/>
        <end position="132"/>
    </location>
</feature>
<keyword evidence="7" id="KW-0378">Hydrolase</keyword>
<evidence type="ECO:0000256" key="9">
    <source>
        <dbReference type="ARBA" id="ARBA00023136"/>
    </source>
</evidence>
<dbReference type="EC" id="3.6.1.27" evidence="3"/>
<feature type="transmembrane region" description="Helical" evidence="12">
    <location>
        <begin position="253"/>
        <end position="270"/>
    </location>
</feature>
<keyword evidence="6 12" id="KW-0812">Transmembrane</keyword>
<dbReference type="InterPro" id="IPR003824">
    <property type="entry name" value="UppP"/>
</dbReference>
<evidence type="ECO:0000256" key="5">
    <source>
        <dbReference type="ARBA" id="ARBA00022475"/>
    </source>
</evidence>
<comment type="subcellular location">
    <subcellularLocation>
        <location evidence="1">Cell membrane</location>
        <topology evidence="1">Multi-pass membrane protein</topology>
    </subcellularLocation>
</comment>
<gene>
    <name evidence="13" type="ORF">DRJ31_00400</name>
</gene>
<proteinExistence type="inferred from homology"/>
<dbReference type="PANTHER" id="PTHR30622">
    <property type="entry name" value="UNDECAPRENYL-DIPHOSPHATASE"/>
    <property type="match status" value="1"/>
</dbReference>
<feature type="transmembrane region" description="Helical" evidence="12">
    <location>
        <begin position="165"/>
        <end position="184"/>
    </location>
</feature>
<feature type="transmembrane region" description="Helical" evidence="12">
    <location>
        <begin position="191"/>
        <end position="213"/>
    </location>
</feature>
<evidence type="ECO:0000256" key="8">
    <source>
        <dbReference type="ARBA" id="ARBA00022989"/>
    </source>
</evidence>
<dbReference type="GO" id="GO:0050380">
    <property type="term" value="F:undecaprenyl-diphosphatase activity"/>
    <property type="evidence" value="ECO:0007669"/>
    <property type="project" value="UniProtKB-EC"/>
</dbReference>
<keyword evidence="9 12" id="KW-0472">Membrane</keyword>
<dbReference type="Pfam" id="PF02673">
    <property type="entry name" value="BacA"/>
    <property type="match status" value="1"/>
</dbReference>
<protein>
    <recommendedName>
        <fullName evidence="4">Undecaprenyl-diphosphatase</fullName>
        <ecNumber evidence="3">3.6.1.27</ecNumber>
    </recommendedName>
    <alternativeName>
        <fullName evidence="10">Undecaprenyl pyrophosphate phosphatase</fullName>
    </alternativeName>
</protein>
<name>A0A497ETS7_9CREN</name>
<organism evidence="13 14">
    <name type="scientific">Thermoproteota archaeon</name>
    <dbReference type="NCBI Taxonomy" id="2056631"/>
    <lineage>
        <taxon>Archaea</taxon>
        <taxon>Thermoproteota</taxon>
    </lineage>
</organism>
<comment type="catalytic activity">
    <reaction evidence="11">
        <text>di-trans,octa-cis-undecaprenyl diphosphate + H2O = di-trans,octa-cis-undecaprenyl phosphate + phosphate + H(+)</text>
        <dbReference type="Rhea" id="RHEA:28094"/>
        <dbReference type="ChEBI" id="CHEBI:15377"/>
        <dbReference type="ChEBI" id="CHEBI:15378"/>
        <dbReference type="ChEBI" id="CHEBI:43474"/>
        <dbReference type="ChEBI" id="CHEBI:58405"/>
        <dbReference type="ChEBI" id="CHEBI:60392"/>
        <dbReference type="EC" id="3.6.1.27"/>
    </reaction>
</comment>
<evidence type="ECO:0000256" key="2">
    <source>
        <dbReference type="ARBA" id="ARBA00010621"/>
    </source>
</evidence>
<comment type="caution">
    <text evidence="13">The sequence shown here is derived from an EMBL/GenBank/DDBJ whole genome shotgun (WGS) entry which is preliminary data.</text>
</comment>
<evidence type="ECO:0000256" key="1">
    <source>
        <dbReference type="ARBA" id="ARBA00004651"/>
    </source>
</evidence>
<evidence type="ECO:0000256" key="10">
    <source>
        <dbReference type="ARBA" id="ARBA00032707"/>
    </source>
</evidence>
<accession>A0A497ETS7</accession>
<dbReference type="AlphaFoldDB" id="A0A497ETS7"/>
<evidence type="ECO:0000256" key="11">
    <source>
        <dbReference type="ARBA" id="ARBA00047594"/>
    </source>
</evidence>
<feature type="transmembrane region" description="Helical" evidence="12">
    <location>
        <begin position="139"/>
        <end position="159"/>
    </location>
</feature>
<evidence type="ECO:0000313" key="14">
    <source>
        <dbReference type="Proteomes" id="UP000278475"/>
    </source>
</evidence>
<evidence type="ECO:0000256" key="6">
    <source>
        <dbReference type="ARBA" id="ARBA00022692"/>
    </source>
</evidence>
<dbReference type="PANTHER" id="PTHR30622:SF2">
    <property type="entry name" value="UNDECAPRENYL-DIPHOSPHATASE"/>
    <property type="match status" value="1"/>
</dbReference>
<dbReference type="EMBL" id="QMQV01000002">
    <property type="protein sequence ID" value="RLE50647.1"/>
    <property type="molecule type" value="Genomic_DNA"/>
</dbReference>
<dbReference type="GO" id="GO:0005886">
    <property type="term" value="C:plasma membrane"/>
    <property type="evidence" value="ECO:0007669"/>
    <property type="project" value="UniProtKB-SubCell"/>
</dbReference>
<reference evidence="13 14" key="1">
    <citation type="submission" date="2018-06" db="EMBL/GenBank/DDBJ databases">
        <title>Extensive metabolic versatility and redundancy in microbially diverse, dynamic hydrothermal sediments.</title>
        <authorList>
            <person name="Dombrowski N."/>
            <person name="Teske A."/>
            <person name="Baker B.J."/>
        </authorList>
    </citation>
    <scope>NUCLEOTIDE SEQUENCE [LARGE SCALE GENOMIC DNA]</scope>
    <source>
        <strain evidence="13">B66_G16</strain>
    </source>
</reference>
<feature type="transmembrane region" description="Helical" evidence="12">
    <location>
        <begin position="219"/>
        <end position="241"/>
    </location>
</feature>
<evidence type="ECO:0000256" key="7">
    <source>
        <dbReference type="ARBA" id="ARBA00022801"/>
    </source>
</evidence>
<feature type="transmembrane region" description="Helical" evidence="12">
    <location>
        <begin position="42"/>
        <end position="61"/>
    </location>
</feature>
<evidence type="ECO:0000256" key="12">
    <source>
        <dbReference type="SAM" id="Phobius"/>
    </source>
</evidence>
<feature type="transmembrane region" description="Helical" evidence="12">
    <location>
        <begin position="84"/>
        <end position="106"/>
    </location>
</feature>
<evidence type="ECO:0000256" key="4">
    <source>
        <dbReference type="ARBA" id="ARBA00021581"/>
    </source>
</evidence>
<sequence length="271" mass="29076">MLEQAIWILIGIVQGVTEWLPVSSKTAVALTLNFVGIKLYEAYSLGLIINSSAAVAATYYFRKEVLGILRALTRPLASDYEARLLRFVVIATLTTAITGIPLYIAAKLFLRWVSESLMLVIIGVFLAFTGFLARQREKFYGFMLKAVPTMSAAVVVGLAQGVAALPGISRSGITVATLIALGYSGEDCFRYSFILAIPATIFGALLDFTPSLLLGVRSYSITAIDGLLIFVVAVAVSLLTMDMLLKVAAKTRVSWIAFGLAAFAIAAAFIV</sequence>
<evidence type="ECO:0000313" key="13">
    <source>
        <dbReference type="EMBL" id="RLE50647.1"/>
    </source>
</evidence>
<evidence type="ECO:0000256" key="3">
    <source>
        <dbReference type="ARBA" id="ARBA00012374"/>
    </source>
</evidence>
<keyword evidence="5" id="KW-1003">Cell membrane</keyword>
<dbReference type="Proteomes" id="UP000278475">
    <property type="component" value="Unassembled WGS sequence"/>
</dbReference>
<comment type="similarity">
    <text evidence="2">Belongs to the UppP family.</text>
</comment>
<keyword evidence="8 12" id="KW-1133">Transmembrane helix</keyword>